<reference evidence="12" key="1">
    <citation type="journal article" date="2017" name="Nucleic Acids Res.">
        <title>Proteogenomics produces comprehensive and highly accurate protein-coding gene annotation in a complete genome assembly of Malassezia sympodialis.</title>
        <authorList>
            <person name="Zhu Y."/>
            <person name="Engstroem P.G."/>
            <person name="Tellgren-Roth C."/>
            <person name="Baudo C.D."/>
            <person name="Kennell J.C."/>
            <person name="Sun S."/>
            <person name="Billmyre R.B."/>
            <person name="Schroeder M.S."/>
            <person name="Andersson A."/>
            <person name="Holm T."/>
            <person name="Sigurgeirsson B."/>
            <person name="Wu G."/>
            <person name="Sankaranarayanan S.R."/>
            <person name="Siddharthan R."/>
            <person name="Sanyal K."/>
            <person name="Lundeberg J."/>
            <person name="Nystedt B."/>
            <person name="Boekhout T."/>
            <person name="Dawson T.L. Jr."/>
            <person name="Heitman J."/>
            <person name="Scheynius A."/>
            <person name="Lehtioe J."/>
        </authorList>
    </citation>
    <scope>NUCLEOTIDE SEQUENCE [LARGE SCALE GENOMIC DNA]</scope>
    <source>
        <strain evidence="12">ATCC 42132</strain>
    </source>
</reference>
<dbReference type="SUPFAM" id="SSF52833">
    <property type="entry name" value="Thioredoxin-like"/>
    <property type="match status" value="1"/>
</dbReference>
<feature type="transmembrane region" description="Helical" evidence="9">
    <location>
        <begin position="207"/>
        <end position="225"/>
    </location>
</feature>
<dbReference type="InterPro" id="IPR021149">
    <property type="entry name" value="OligosaccharylTrfase_OST3/OST6"/>
</dbReference>
<organism evidence="11 12">
    <name type="scientific">Malassezia sympodialis (strain ATCC 42132)</name>
    <name type="common">Atopic eczema-associated yeast</name>
    <dbReference type="NCBI Taxonomy" id="1230383"/>
    <lineage>
        <taxon>Eukaryota</taxon>
        <taxon>Fungi</taxon>
        <taxon>Dikarya</taxon>
        <taxon>Basidiomycota</taxon>
        <taxon>Ustilaginomycotina</taxon>
        <taxon>Malasseziomycetes</taxon>
        <taxon>Malasseziales</taxon>
        <taxon>Malasseziaceae</taxon>
        <taxon>Malassezia</taxon>
    </lineage>
</organism>
<comment type="function">
    <text evidence="1">Subunit of the oligosaccharyl transferase (OST) complex that catalyzes the initial transfer of a defined glycan (Glc(3)Man(9)GlcNAc(2) in eukaryotes) from the lipid carrier dolichol-pyrophosphate to an asparagine residue within an Asn-X-Ser/Thr consensus motif in nascent polypeptide chains, the first step in protein N-glycosylation. N-glycosylation occurs cotranslationally and the complex associates with the Sec61 complex at the channel-forming translocon complex that mediates protein translocation across the endoplasmic reticulum (ER). All subunits are required for a maximal enzyme activity.</text>
</comment>
<protein>
    <submittedName>
        <fullName evidence="11">Similar to S.cerevisiae protein OST6 (Subunit of the oligosaccharyltransferase complex of the ER lumen)</fullName>
    </submittedName>
</protein>
<evidence type="ECO:0000256" key="10">
    <source>
        <dbReference type="SAM" id="SignalP"/>
    </source>
</evidence>
<dbReference type="OMA" id="IFQQMNL"/>
<dbReference type="STRING" id="1230383.A0A1M8AAW7"/>
<keyword evidence="4 9" id="KW-0812">Transmembrane</keyword>
<keyword evidence="5 10" id="KW-0732">Signal</keyword>
<dbReference type="Gene3D" id="3.40.30.10">
    <property type="entry name" value="Glutaredoxin"/>
    <property type="match status" value="1"/>
</dbReference>
<dbReference type="Pfam" id="PF04756">
    <property type="entry name" value="OST3_OST6"/>
    <property type="match status" value="1"/>
</dbReference>
<comment type="subcellular location">
    <subcellularLocation>
        <location evidence="2">Endoplasmic reticulum membrane</location>
        <topology evidence="2">Multi-pass membrane protein</topology>
    </subcellularLocation>
</comment>
<evidence type="ECO:0000313" key="11">
    <source>
        <dbReference type="EMBL" id="SHO79592.1"/>
    </source>
</evidence>
<dbReference type="GO" id="GO:0018279">
    <property type="term" value="P:protein N-linked glycosylation via asparagine"/>
    <property type="evidence" value="ECO:0007669"/>
    <property type="project" value="TreeGrafter"/>
</dbReference>
<feature type="transmembrane region" description="Helical" evidence="9">
    <location>
        <begin position="178"/>
        <end position="195"/>
    </location>
</feature>
<dbReference type="PANTHER" id="PTHR12692:SF0">
    <property type="entry name" value="GH11935P"/>
    <property type="match status" value="1"/>
</dbReference>
<evidence type="ECO:0000256" key="3">
    <source>
        <dbReference type="ARBA" id="ARBA00009561"/>
    </source>
</evidence>
<evidence type="ECO:0000256" key="6">
    <source>
        <dbReference type="ARBA" id="ARBA00022824"/>
    </source>
</evidence>
<keyword evidence="11" id="KW-0808">Transferase</keyword>
<feature type="transmembrane region" description="Helical" evidence="9">
    <location>
        <begin position="288"/>
        <end position="310"/>
    </location>
</feature>
<keyword evidence="12" id="KW-1185">Reference proteome</keyword>
<evidence type="ECO:0000256" key="9">
    <source>
        <dbReference type="SAM" id="Phobius"/>
    </source>
</evidence>
<dbReference type="Proteomes" id="UP000186303">
    <property type="component" value="Chromosome 7"/>
</dbReference>
<evidence type="ECO:0000256" key="8">
    <source>
        <dbReference type="ARBA" id="ARBA00023136"/>
    </source>
</evidence>
<sequence>MRLGAWLVGALTILVTLFTADVLASQNEDPFLKLAQRSPDGVLKLNPALFRDLMTSKRDYDVFILYTALGARFRCVACQMVDQPFSEVARGVKASKHRNKLLMAKADAEENVDIFRMLKLHHAPVFRYYKPSNGAMDHSSEYDAILKGFNSDDIAEYLGGKLNVKIKPKTALFTPLNMFYAFSSIVSVGAFSYVGTQFSLENGLRSVAMVLAIGLVFMFTSGYMWTRIRSAPFVLQGASGPKLFADGFQSQTGIESSLLIATYAGLTLSLIFLIIIGPSIKSPMLQRLVVLLGLFGFLALFSLMIKFFTFKNGAYPYRLFL</sequence>
<evidence type="ECO:0000256" key="2">
    <source>
        <dbReference type="ARBA" id="ARBA00004477"/>
    </source>
</evidence>
<evidence type="ECO:0000256" key="4">
    <source>
        <dbReference type="ARBA" id="ARBA00022692"/>
    </source>
</evidence>
<gene>
    <name evidence="11" type="ORF">MSYG_3942</name>
</gene>
<dbReference type="OrthoDB" id="67566at2759"/>
<dbReference type="AlphaFoldDB" id="A0A1M8AAW7"/>
<feature type="chain" id="PRO_5012771408" evidence="10">
    <location>
        <begin position="25"/>
        <end position="321"/>
    </location>
</feature>
<evidence type="ECO:0000313" key="12">
    <source>
        <dbReference type="Proteomes" id="UP000186303"/>
    </source>
</evidence>
<dbReference type="EMBL" id="LT671827">
    <property type="protein sequence ID" value="SHO79592.1"/>
    <property type="molecule type" value="Genomic_DNA"/>
</dbReference>
<feature type="signal peptide" evidence="10">
    <location>
        <begin position="1"/>
        <end position="24"/>
    </location>
</feature>
<dbReference type="PANTHER" id="PTHR12692">
    <property type="entry name" value="DOLICHYL-DIPHOSPHOOLIGOSACCHARIDE--PROTEIN GLYCOSYLTRANSFERASE-RELATED"/>
    <property type="match status" value="1"/>
</dbReference>
<name>A0A1M8AAW7_MALS4</name>
<keyword evidence="7 9" id="KW-1133">Transmembrane helix</keyword>
<feature type="transmembrane region" description="Helical" evidence="9">
    <location>
        <begin position="258"/>
        <end position="276"/>
    </location>
</feature>
<proteinExistence type="inferred from homology"/>
<keyword evidence="8 9" id="KW-0472">Membrane</keyword>
<dbReference type="VEuPathDB" id="FungiDB:MSYG_3942"/>
<evidence type="ECO:0000256" key="7">
    <source>
        <dbReference type="ARBA" id="ARBA00022989"/>
    </source>
</evidence>
<accession>A0A1M8AAW7</accession>
<keyword evidence="6" id="KW-0256">Endoplasmic reticulum</keyword>
<dbReference type="GO" id="GO:0008250">
    <property type="term" value="C:oligosaccharyltransferase complex"/>
    <property type="evidence" value="ECO:0007669"/>
    <property type="project" value="TreeGrafter"/>
</dbReference>
<dbReference type="InterPro" id="IPR036249">
    <property type="entry name" value="Thioredoxin-like_sf"/>
</dbReference>
<evidence type="ECO:0000256" key="1">
    <source>
        <dbReference type="ARBA" id="ARBA00002791"/>
    </source>
</evidence>
<dbReference type="GO" id="GO:0016740">
    <property type="term" value="F:transferase activity"/>
    <property type="evidence" value="ECO:0007669"/>
    <property type="project" value="UniProtKB-KW"/>
</dbReference>
<evidence type="ECO:0000256" key="5">
    <source>
        <dbReference type="ARBA" id="ARBA00022729"/>
    </source>
</evidence>
<comment type="similarity">
    <text evidence="3">Belongs to the OST3/OST6 family.</text>
</comment>